<dbReference type="PANTHER" id="PTHR47169:SF2">
    <property type="entry name" value="OS01G0541250 PROTEIN"/>
    <property type="match status" value="1"/>
</dbReference>
<proteinExistence type="predicted"/>
<dbReference type="VEuPathDB" id="FungiDB:PC110_g15458"/>
<reference evidence="2" key="1">
    <citation type="submission" date="2021-01" db="EMBL/GenBank/DDBJ databases">
        <title>Phytophthora aleatoria, a newly-described species from Pinus radiata is distinct from Phytophthora cactorum isolates based on comparative genomics.</title>
        <authorList>
            <person name="Mcdougal R."/>
            <person name="Panda P."/>
            <person name="Williams N."/>
            <person name="Studholme D.J."/>
        </authorList>
    </citation>
    <scope>NUCLEOTIDE SEQUENCE</scope>
    <source>
        <strain evidence="2">NZFS 3830</strain>
    </source>
</reference>
<dbReference type="Proteomes" id="UP000688947">
    <property type="component" value="Unassembled WGS sequence"/>
</dbReference>
<feature type="region of interest" description="Disordered" evidence="1">
    <location>
        <begin position="119"/>
        <end position="138"/>
    </location>
</feature>
<sequence length="173" mass="18820">MIQQDIAMPHVLPHDSDVVAAGMEAQRAGLRAVQNRVPIHGIDNPITVVQTTYKDMRADTLTNIFLTMQDCMRCVLRQKGGNQYTLPNIGKAKLRRKGILSRVLSCDQHLYDSAKAVLAESDRGSPPPPPTSPPNHALSALSRCTTSAATRSILVESSTNGKQTFLISFANVI</sequence>
<protein>
    <submittedName>
        <fullName evidence="2">Uncharacterized protein</fullName>
    </submittedName>
</protein>
<evidence type="ECO:0000256" key="1">
    <source>
        <dbReference type="SAM" id="MobiDB-lite"/>
    </source>
</evidence>
<dbReference type="OrthoDB" id="168403at2759"/>
<dbReference type="PANTHER" id="PTHR47169">
    <property type="entry name" value="OS01G0541250 PROTEIN"/>
    <property type="match status" value="1"/>
</dbReference>
<organism evidence="2 3">
    <name type="scientific">Phytophthora cactorum</name>
    <dbReference type="NCBI Taxonomy" id="29920"/>
    <lineage>
        <taxon>Eukaryota</taxon>
        <taxon>Sar</taxon>
        <taxon>Stramenopiles</taxon>
        <taxon>Oomycota</taxon>
        <taxon>Peronosporomycetes</taxon>
        <taxon>Peronosporales</taxon>
        <taxon>Peronosporaceae</taxon>
        <taxon>Phytophthora</taxon>
    </lineage>
</organism>
<evidence type="ECO:0000313" key="3">
    <source>
        <dbReference type="Proteomes" id="UP000688947"/>
    </source>
</evidence>
<accession>A0A8T1UZY3</accession>
<evidence type="ECO:0000313" key="2">
    <source>
        <dbReference type="EMBL" id="KAG6971266.1"/>
    </source>
</evidence>
<name>A0A8T1UZY3_9STRA</name>
<dbReference type="EMBL" id="JAENGZ010000056">
    <property type="protein sequence ID" value="KAG6971266.1"/>
    <property type="molecule type" value="Genomic_DNA"/>
</dbReference>
<comment type="caution">
    <text evidence="2">The sequence shown here is derived from an EMBL/GenBank/DDBJ whole genome shotgun (WGS) entry which is preliminary data.</text>
</comment>
<gene>
    <name evidence="2" type="ORF">JG687_00002141</name>
</gene>
<dbReference type="AlphaFoldDB" id="A0A8T1UZY3"/>